<keyword evidence="2" id="KW-1185">Reference proteome</keyword>
<accession>A0AAW1I1I4</accession>
<dbReference type="PANTHER" id="PTHR33103:SF19">
    <property type="entry name" value="OS09G0544700 PROTEIN"/>
    <property type="match status" value="1"/>
</dbReference>
<dbReference type="PANTHER" id="PTHR33103">
    <property type="entry name" value="OS01G0153900 PROTEIN"/>
    <property type="match status" value="1"/>
</dbReference>
<dbReference type="InterPro" id="IPR007750">
    <property type="entry name" value="DUF674"/>
</dbReference>
<gene>
    <name evidence="1" type="ORF">RND81_10G138500</name>
</gene>
<dbReference type="EMBL" id="JBDFQZ010000010">
    <property type="protein sequence ID" value="KAK9683406.1"/>
    <property type="molecule type" value="Genomic_DNA"/>
</dbReference>
<dbReference type="Proteomes" id="UP001443914">
    <property type="component" value="Unassembled WGS sequence"/>
</dbReference>
<dbReference type="Pfam" id="PF05056">
    <property type="entry name" value="DUF674"/>
    <property type="match status" value="1"/>
</dbReference>
<proteinExistence type="predicted"/>
<evidence type="ECO:0000313" key="2">
    <source>
        <dbReference type="Proteomes" id="UP001443914"/>
    </source>
</evidence>
<evidence type="ECO:0008006" key="3">
    <source>
        <dbReference type="Google" id="ProtNLM"/>
    </source>
</evidence>
<sequence>MGEQEKKMSLKLLVDKSANKVLFAEAGKDFVDFLFHIMSLPVGTIVKLIGLKGMVGSVADLYKSISSLDNAYLQENIAKDAVLNPKSNVSVPLLLLNESPKPATTTLYRCSRCSAHNITDDPNRICPSCRGRMSFSVTYLCSESEVNEAKSSSTANGYVKGVMTYMVMDNLEVKPSSTISAITLLNKSHVKDIGFLVEKEVQIGLCEGVDILKASLETKAVLSTVFLAKR</sequence>
<name>A0AAW1I1I4_SAPOF</name>
<evidence type="ECO:0000313" key="1">
    <source>
        <dbReference type="EMBL" id="KAK9683406.1"/>
    </source>
</evidence>
<organism evidence="1 2">
    <name type="scientific">Saponaria officinalis</name>
    <name type="common">Common soapwort</name>
    <name type="synonym">Lychnis saponaria</name>
    <dbReference type="NCBI Taxonomy" id="3572"/>
    <lineage>
        <taxon>Eukaryota</taxon>
        <taxon>Viridiplantae</taxon>
        <taxon>Streptophyta</taxon>
        <taxon>Embryophyta</taxon>
        <taxon>Tracheophyta</taxon>
        <taxon>Spermatophyta</taxon>
        <taxon>Magnoliopsida</taxon>
        <taxon>eudicotyledons</taxon>
        <taxon>Gunneridae</taxon>
        <taxon>Pentapetalae</taxon>
        <taxon>Caryophyllales</taxon>
        <taxon>Caryophyllaceae</taxon>
        <taxon>Caryophylleae</taxon>
        <taxon>Saponaria</taxon>
    </lineage>
</organism>
<dbReference type="AlphaFoldDB" id="A0AAW1I1I4"/>
<comment type="caution">
    <text evidence="1">The sequence shown here is derived from an EMBL/GenBank/DDBJ whole genome shotgun (WGS) entry which is preliminary data.</text>
</comment>
<reference evidence="1" key="1">
    <citation type="submission" date="2024-03" db="EMBL/GenBank/DDBJ databases">
        <title>WGS assembly of Saponaria officinalis var. Norfolk2.</title>
        <authorList>
            <person name="Jenkins J."/>
            <person name="Shu S."/>
            <person name="Grimwood J."/>
            <person name="Barry K."/>
            <person name="Goodstein D."/>
            <person name="Schmutz J."/>
            <person name="Leebens-Mack J."/>
            <person name="Osbourn A."/>
        </authorList>
    </citation>
    <scope>NUCLEOTIDE SEQUENCE [LARGE SCALE GENOMIC DNA]</scope>
    <source>
        <strain evidence="1">JIC</strain>
    </source>
</reference>
<protein>
    <recommendedName>
        <fullName evidence="3">DUF674 domain-containing protein</fullName>
    </recommendedName>
</protein>